<name>A0A438GBF0_VITVI</name>
<comment type="caution">
    <text evidence="1">The sequence shown here is derived from an EMBL/GenBank/DDBJ whole genome shotgun (WGS) entry which is preliminary data.</text>
</comment>
<evidence type="ECO:0000313" key="1">
    <source>
        <dbReference type="EMBL" id="RVW69534.1"/>
    </source>
</evidence>
<dbReference type="AlphaFoldDB" id="A0A438GBF0"/>
<dbReference type="Proteomes" id="UP000288805">
    <property type="component" value="Unassembled WGS sequence"/>
</dbReference>
<reference evidence="1 2" key="1">
    <citation type="journal article" date="2018" name="PLoS Genet.">
        <title>Population sequencing reveals clonal diversity and ancestral inbreeding in the grapevine cultivar Chardonnay.</title>
        <authorList>
            <person name="Roach M.J."/>
            <person name="Johnson D.L."/>
            <person name="Bohlmann J."/>
            <person name="van Vuuren H.J."/>
            <person name="Jones S.J."/>
            <person name="Pretorius I.S."/>
            <person name="Schmidt S.A."/>
            <person name="Borneman A.R."/>
        </authorList>
    </citation>
    <scope>NUCLEOTIDE SEQUENCE [LARGE SCALE GENOMIC DNA]</scope>
    <source>
        <strain evidence="2">cv. Chardonnay</strain>
        <tissue evidence="1">Leaf</tissue>
    </source>
</reference>
<organism evidence="1 2">
    <name type="scientific">Vitis vinifera</name>
    <name type="common">Grape</name>
    <dbReference type="NCBI Taxonomy" id="29760"/>
    <lineage>
        <taxon>Eukaryota</taxon>
        <taxon>Viridiplantae</taxon>
        <taxon>Streptophyta</taxon>
        <taxon>Embryophyta</taxon>
        <taxon>Tracheophyta</taxon>
        <taxon>Spermatophyta</taxon>
        <taxon>Magnoliopsida</taxon>
        <taxon>eudicotyledons</taxon>
        <taxon>Gunneridae</taxon>
        <taxon>Pentapetalae</taxon>
        <taxon>rosids</taxon>
        <taxon>Vitales</taxon>
        <taxon>Vitaceae</taxon>
        <taxon>Viteae</taxon>
        <taxon>Vitis</taxon>
    </lineage>
</organism>
<evidence type="ECO:0008006" key="3">
    <source>
        <dbReference type="Google" id="ProtNLM"/>
    </source>
</evidence>
<protein>
    <recommendedName>
        <fullName evidence="3">F-box/kelch-repeat protein</fullName>
    </recommendedName>
</protein>
<proteinExistence type="predicted"/>
<accession>A0A438GBF0</accession>
<gene>
    <name evidence="1" type="ORF">CK203_062809</name>
</gene>
<evidence type="ECO:0000313" key="2">
    <source>
        <dbReference type="Proteomes" id="UP000288805"/>
    </source>
</evidence>
<sequence length="104" mass="11959">MTIPRDESSRMLTVIGGCLCTPSGRDSSKMWVMKEYGVEASWTRMDSPYSDENFKCQPLNNQVKLWVNEEPLVVLFDVLDKRCMKYAANLYVESLVPPYPSQNE</sequence>
<dbReference type="EMBL" id="QGNW01000493">
    <property type="protein sequence ID" value="RVW69534.1"/>
    <property type="molecule type" value="Genomic_DNA"/>
</dbReference>